<dbReference type="OrthoDB" id="248923at2759"/>
<dbReference type="GO" id="GO:0004672">
    <property type="term" value="F:protein kinase activity"/>
    <property type="evidence" value="ECO:0007669"/>
    <property type="project" value="InterPro"/>
</dbReference>
<sequence>MVPKAACYRRSLKEVIICSGTTAKFEFRLFIMKQIVDAIYYLHKNKYYHGAIRPENFFLYENDVVKLCNFRSIDSRTANITWKRNKEDGMVDD</sequence>
<evidence type="ECO:0000313" key="3">
    <source>
        <dbReference type="Proteomes" id="UP000288716"/>
    </source>
</evidence>
<evidence type="ECO:0000313" key="2">
    <source>
        <dbReference type="EMBL" id="RWS18530.1"/>
    </source>
</evidence>
<organism evidence="2 3">
    <name type="scientific">Leptotrombidium deliense</name>
    <dbReference type="NCBI Taxonomy" id="299467"/>
    <lineage>
        <taxon>Eukaryota</taxon>
        <taxon>Metazoa</taxon>
        <taxon>Ecdysozoa</taxon>
        <taxon>Arthropoda</taxon>
        <taxon>Chelicerata</taxon>
        <taxon>Arachnida</taxon>
        <taxon>Acari</taxon>
        <taxon>Acariformes</taxon>
        <taxon>Trombidiformes</taxon>
        <taxon>Prostigmata</taxon>
        <taxon>Anystina</taxon>
        <taxon>Parasitengona</taxon>
        <taxon>Trombiculoidea</taxon>
        <taxon>Trombiculidae</taxon>
        <taxon>Leptotrombidium</taxon>
    </lineage>
</organism>
<dbReference type="InterPro" id="IPR011009">
    <property type="entry name" value="Kinase-like_dom_sf"/>
</dbReference>
<reference evidence="2 3" key="1">
    <citation type="journal article" date="2018" name="Gigascience">
        <title>Genomes of trombidid mites reveal novel predicted allergens and laterally-transferred genes associated with secondary metabolism.</title>
        <authorList>
            <person name="Dong X."/>
            <person name="Chaisiri K."/>
            <person name="Xia D."/>
            <person name="Armstrong S.D."/>
            <person name="Fang Y."/>
            <person name="Donnelly M.J."/>
            <person name="Kadowaki T."/>
            <person name="McGarry J.W."/>
            <person name="Darby A.C."/>
            <person name="Makepeace B.L."/>
        </authorList>
    </citation>
    <scope>NUCLEOTIDE SEQUENCE [LARGE SCALE GENOMIC DNA]</scope>
    <source>
        <strain evidence="2">UoL-UT</strain>
    </source>
</reference>
<feature type="non-terminal residue" evidence="2">
    <location>
        <position position="93"/>
    </location>
</feature>
<dbReference type="Pfam" id="PF00069">
    <property type="entry name" value="Pkinase"/>
    <property type="match status" value="1"/>
</dbReference>
<dbReference type="EMBL" id="NCKV01038303">
    <property type="protein sequence ID" value="RWS18530.1"/>
    <property type="molecule type" value="Genomic_DNA"/>
</dbReference>
<dbReference type="InterPro" id="IPR000719">
    <property type="entry name" value="Prot_kinase_dom"/>
</dbReference>
<accession>A0A443RTG9</accession>
<proteinExistence type="predicted"/>
<comment type="caution">
    <text evidence="2">The sequence shown here is derived from an EMBL/GenBank/DDBJ whole genome shotgun (WGS) entry which is preliminary data.</text>
</comment>
<feature type="domain" description="Protein kinase" evidence="1">
    <location>
        <begin position="1"/>
        <end position="93"/>
    </location>
</feature>
<dbReference type="VEuPathDB" id="VectorBase:LDEU013510"/>
<dbReference type="Proteomes" id="UP000288716">
    <property type="component" value="Unassembled WGS sequence"/>
</dbReference>
<dbReference type="Gene3D" id="1.10.510.10">
    <property type="entry name" value="Transferase(Phosphotransferase) domain 1"/>
    <property type="match status" value="1"/>
</dbReference>
<name>A0A443RTG9_9ACAR</name>
<dbReference type="PROSITE" id="PS50011">
    <property type="entry name" value="PROTEIN_KINASE_DOM"/>
    <property type="match status" value="1"/>
</dbReference>
<protein>
    <recommendedName>
        <fullName evidence="1">Protein kinase domain-containing protein</fullName>
    </recommendedName>
</protein>
<dbReference type="SUPFAM" id="SSF56112">
    <property type="entry name" value="Protein kinase-like (PK-like)"/>
    <property type="match status" value="1"/>
</dbReference>
<evidence type="ECO:0000259" key="1">
    <source>
        <dbReference type="PROSITE" id="PS50011"/>
    </source>
</evidence>
<dbReference type="GO" id="GO:0005524">
    <property type="term" value="F:ATP binding"/>
    <property type="evidence" value="ECO:0007669"/>
    <property type="project" value="InterPro"/>
</dbReference>
<gene>
    <name evidence="2" type="ORF">B4U80_14601</name>
</gene>
<keyword evidence="3" id="KW-1185">Reference proteome</keyword>
<dbReference type="AlphaFoldDB" id="A0A443RTG9"/>